<dbReference type="GO" id="GO:0005737">
    <property type="term" value="C:cytoplasm"/>
    <property type="evidence" value="ECO:0007669"/>
    <property type="project" value="TreeGrafter"/>
</dbReference>
<evidence type="ECO:0000256" key="6">
    <source>
        <dbReference type="ARBA" id="ARBA00023002"/>
    </source>
</evidence>
<evidence type="ECO:0000256" key="2">
    <source>
        <dbReference type="ARBA" id="ARBA00007870"/>
    </source>
</evidence>
<dbReference type="Pfam" id="PF02558">
    <property type="entry name" value="ApbA"/>
    <property type="match status" value="1"/>
</dbReference>
<comment type="caution">
    <text evidence="12">The sequence shown here is derived from an EMBL/GenBank/DDBJ whole genome shotgun (WGS) entry which is preliminary data.</text>
</comment>
<dbReference type="GO" id="GO:0015940">
    <property type="term" value="P:pantothenate biosynthetic process"/>
    <property type="evidence" value="ECO:0007669"/>
    <property type="project" value="UniProtKB-UniPathway"/>
</dbReference>
<evidence type="ECO:0000256" key="3">
    <source>
        <dbReference type="ARBA" id="ARBA00013014"/>
    </source>
</evidence>
<keyword evidence="9" id="KW-0566">Pantothenate biosynthesis</keyword>
<dbReference type="UniPathway" id="UPA00028">
    <property type="reaction ID" value="UER00004"/>
</dbReference>
<evidence type="ECO:0000256" key="4">
    <source>
        <dbReference type="ARBA" id="ARBA00019465"/>
    </source>
</evidence>
<dbReference type="SUPFAM" id="SSF48179">
    <property type="entry name" value="6-phosphogluconate dehydrogenase C-terminal domain-like"/>
    <property type="match status" value="1"/>
</dbReference>
<dbReference type="GO" id="GO:0008677">
    <property type="term" value="F:2-dehydropantoate 2-reductase activity"/>
    <property type="evidence" value="ECO:0007669"/>
    <property type="project" value="UniProtKB-EC"/>
</dbReference>
<evidence type="ECO:0000256" key="8">
    <source>
        <dbReference type="ARBA" id="ARBA00048793"/>
    </source>
</evidence>
<gene>
    <name evidence="12" type="ORF">EII40_06800</name>
</gene>
<dbReference type="Gene3D" id="1.10.1040.10">
    <property type="entry name" value="N-(1-d-carboxylethyl)-l-norvaline Dehydrogenase, domain 2"/>
    <property type="match status" value="1"/>
</dbReference>
<comment type="function">
    <text evidence="9">Catalyzes the NADPH-dependent reduction of ketopantoate into pantoic acid.</text>
</comment>
<dbReference type="EMBL" id="RQYS01000025">
    <property type="protein sequence ID" value="RRD60914.1"/>
    <property type="molecule type" value="Genomic_DNA"/>
</dbReference>
<dbReference type="InterPro" id="IPR003710">
    <property type="entry name" value="ApbA"/>
</dbReference>
<evidence type="ECO:0000256" key="7">
    <source>
        <dbReference type="ARBA" id="ARBA00032024"/>
    </source>
</evidence>
<accession>A0A3P1XQ22</accession>
<dbReference type="RefSeq" id="WP_124751518.1">
    <property type="nucleotide sequence ID" value="NZ_RQYS01000025.1"/>
</dbReference>
<evidence type="ECO:0000259" key="11">
    <source>
        <dbReference type="Pfam" id="PF08546"/>
    </source>
</evidence>
<protein>
    <recommendedName>
        <fullName evidence="4 9">2-dehydropantoate 2-reductase</fullName>
        <ecNumber evidence="3 9">1.1.1.169</ecNumber>
    </recommendedName>
    <alternativeName>
        <fullName evidence="7 9">Ketopantoate reductase</fullName>
    </alternativeName>
</protein>
<dbReference type="InterPro" id="IPR013752">
    <property type="entry name" value="KPA_reductase"/>
</dbReference>
<dbReference type="Pfam" id="PF08546">
    <property type="entry name" value="ApbA_C"/>
    <property type="match status" value="1"/>
</dbReference>
<reference evidence="12 13" key="1">
    <citation type="submission" date="2018-11" db="EMBL/GenBank/DDBJ databases">
        <title>Genomes From Bacteria Associated with the Canine Oral Cavity: a Test Case for Automated Genome-Based Taxonomic Assignment.</title>
        <authorList>
            <person name="Coil D.A."/>
            <person name="Jospin G."/>
            <person name="Darling A.E."/>
            <person name="Wallis C."/>
            <person name="Davis I.J."/>
            <person name="Harris S."/>
            <person name="Eisen J.A."/>
            <person name="Holcombe L.J."/>
            <person name="O'Flynn C."/>
        </authorList>
    </citation>
    <scope>NUCLEOTIDE SEQUENCE [LARGE SCALE GENOMIC DNA]</scope>
    <source>
        <strain evidence="12 13">OH2617_COT-023</strain>
    </source>
</reference>
<comment type="pathway">
    <text evidence="1 9">Cofactor biosynthesis; (R)-pantothenate biosynthesis; (R)-pantoate from 3-methyl-2-oxobutanoate: step 2/2.</text>
</comment>
<organism evidence="12 13">
    <name type="scientific">Tannerella forsythia</name>
    <name type="common">Bacteroides forsythus</name>
    <dbReference type="NCBI Taxonomy" id="28112"/>
    <lineage>
        <taxon>Bacteria</taxon>
        <taxon>Pseudomonadati</taxon>
        <taxon>Bacteroidota</taxon>
        <taxon>Bacteroidia</taxon>
        <taxon>Bacteroidales</taxon>
        <taxon>Tannerellaceae</taxon>
        <taxon>Tannerella</taxon>
    </lineage>
</organism>
<dbReference type="InterPro" id="IPR013328">
    <property type="entry name" value="6PGD_dom2"/>
</dbReference>
<keyword evidence="5 9" id="KW-0521">NADP</keyword>
<evidence type="ECO:0000259" key="10">
    <source>
        <dbReference type="Pfam" id="PF02558"/>
    </source>
</evidence>
<feature type="domain" description="Ketopantoate reductase N-terminal" evidence="10">
    <location>
        <begin position="4"/>
        <end position="157"/>
    </location>
</feature>
<evidence type="ECO:0000256" key="1">
    <source>
        <dbReference type="ARBA" id="ARBA00004994"/>
    </source>
</evidence>
<dbReference type="SUPFAM" id="SSF51735">
    <property type="entry name" value="NAD(P)-binding Rossmann-fold domains"/>
    <property type="match status" value="1"/>
</dbReference>
<feature type="domain" description="Ketopantoate reductase C-terminal" evidence="11">
    <location>
        <begin position="184"/>
        <end position="305"/>
    </location>
</feature>
<dbReference type="InterPro" id="IPR051402">
    <property type="entry name" value="KPR-Related"/>
</dbReference>
<comment type="similarity">
    <text evidence="2 9">Belongs to the ketopantoate reductase family.</text>
</comment>
<dbReference type="PANTHER" id="PTHR21708">
    <property type="entry name" value="PROBABLE 2-DEHYDROPANTOATE 2-REDUCTASE"/>
    <property type="match status" value="1"/>
</dbReference>
<sequence length="313" mass="34879">MVNILISGLGGVGGYYGGKLAQAYATSEEVAIYFIARGEHKEAIERNGLRIQSIWENFTVRPKGLSDKAEELGIKADYILCCTKDYDLEENIRSLLPAIDKNTIIVPLLNGANIRERIAAVVPDNEVWCGLTYIVAMKAGAGVIENALEHPKLYFGSPVGRHRREKELEEILQAAGINGECREDILYQVWKKYILISASASSTAYFDKPTRVVIETETETFRSLLREAIAVAQTNGIDISEEMCQHVLDHFWKNDLTTTTSMHRDFMAGGKTELESLCGYLVREGERLGIPVPTYRKIYEALLSKEKGAKNGV</sequence>
<dbReference type="Proteomes" id="UP000278609">
    <property type="component" value="Unassembled WGS sequence"/>
</dbReference>
<dbReference type="PANTHER" id="PTHR21708:SF26">
    <property type="entry name" value="2-DEHYDROPANTOATE 2-REDUCTASE"/>
    <property type="match status" value="1"/>
</dbReference>
<comment type="catalytic activity">
    <reaction evidence="8 9">
        <text>(R)-pantoate + NADP(+) = 2-dehydropantoate + NADPH + H(+)</text>
        <dbReference type="Rhea" id="RHEA:16233"/>
        <dbReference type="ChEBI" id="CHEBI:11561"/>
        <dbReference type="ChEBI" id="CHEBI:15378"/>
        <dbReference type="ChEBI" id="CHEBI:15980"/>
        <dbReference type="ChEBI" id="CHEBI:57783"/>
        <dbReference type="ChEBI" id="CHEBI:58349"/>
        <dbReference type="EC" id="1.1.1.169"/>
    </reaction>
</comment>
<evidence type="ECO:0000256" key="9">
    <source>
        <dbReference type="RuleBase" id="RU362068"/>
    </source>
</evidence>
<dbReference type="OrthoDB" id="9796561at2"/>
<dbReference type="AlphaFoldDB" id="A0A3P1XQ22"/>
<proteinExistence type="inferred from homology"/>
<dbReference type="NCBIfam" id="TIGR00745">
    <property type="entry name" value="apbA_panE"/>
    <property type="match status" value="1"/>
</dbReference>
<dbReference type="InterPro" id="IPR013332">
    <property type="entry name" value="KPR_N"/>
</dbReference>
<evidence type="ECO:0000256" key="5">
    <source>
        <dbReference type="ARBA" id="ARBA00022857"/>
    </source>
</evidence>
<dbReference type="InterPro" id="IPR008927">
    <property type="entry name" value="6-PGluconate_DH-like_C_sf"/>
</dbReference>
<keyword evidence="6 9" id="KW-0560">Oxidoreductase</keyword>
<evidence type="ECO:0000313" key="13">
    <source>
        <dbReference type="Proteomes" id="UP000278609"/>
    </source>
</evidence>
<name>A0A3P1XQ22_TANFO</name>
<dbReference type="Gene3D" id="3.40.50.720">
    <property type="entry name" value="NAD(P)-binding Rossmann-like Domain"/>
    <property type="match status" value="1"/>
</dbReference>
<evidence type="ECO:0000313" key="12">
    <source>
        <dbReference type="EMBL" id="RRD60914.1"/>
    </source>
</evidence>
<dbReference type="InterPro" id="IPR036291">
    <property type="entry name" value="NAD(P)-bd_dom_sf"/>
</dbReference>
<dbReference type="EC" id="1.1.1.169" evidence="3 9"/>